<gene>
    <name evidence="1" type="ORF">ACHKAR_00990</name>
</gene>
<evidence type="ECO:0000313" key="2">
    <source>
        <dbReference type="Proteomes" id="UP001610063"/>
    </source>
</evidence>
<protein>
    <submittedName>
        <fullName evidence="1">Uncharacterized protein</fullName>
    </submittedName>
</protein>
<reference evidence="1 2" key="1">
    <citation type="journal article" date="2013" name="Int. J. Syst. Evol. Microbiol.">
        <title>Marinoscillum luteum sp. nov., isolated from marine sediment.</title>
        <authorList>
            <person name="Cha I.T."/>
            <person name="Park S.J."/>
            <person name="Kim S.J."/>
            <person name="Kim J.G."/>
            <person name="Jung M.Y."/>
            <person name="Shin K.S."/>
            <person name="Kwon K.K."/>
            <person name="Yang S.H."/>
            <person name="Seo Y.S."/>
            <person name="Rhee S.K."/>
        </authorList>
    </citation>
    <scope>NUCLEOTIDE SEQUENCE [LARGE SCALE GENOMIC DNA]</scope>
    <source>
        <strain evidence="1 2">KCTC 23939</strain>
    </source>
</reference>
<organism evidence="1 2">
    <name type="scientific">Marinoscillum luteum</name>
    <dbReference type="NCBI Taxonomy" id="861051"/>
    <lineage>
        <taxon>Bacteria</taxon>
        <taxon>Pseudomonadati</taxon>
        <taxon>Bacteroidota</taxon>
        <taxon>Cytophagia</taxon>
        <taxon>Cytophagales</taxon>
        <taxon>Reichenbachiellaceae</taxon>
        <taxon>Marinoscillum</taxon>
    </lineage>
</organism>
<name>A0ABW7N2Y7_9BACT</name>
<accession>A0ABW7N2Y7</accession>
<proteinExistence type="predicted"/>
<sequence length="125" mass="14327">MTLEQLSRLNEKFQQKASGLAELLPGSNLLTFSTTIIRTTKKLDVVLKKVLNAKSEGSFYTQIEAMEEEMDELIFMMDRLDEANRKRNIGTITDVVKAGYELVSLYSLCCDQILERKTKKQDEIE</sequence>
<dbReference type="Proteomes" id="UP001610063">
    <property type="component" value="Unassembled WGS sequence"/>
</dbReference>
<dbReference type="RefSeq" id="WP_159584733.1">
    <property type="nucleotide sequence ID" value="NZ_JBIPKE010000008.1"/>
</dbReference>
<comment type="caution">
    <text evidence="1">The sequence shown here is derived from an EMBL/GenBank/DDBJ whole genome shotgun (WGS) entry which is preliminary data.</text>
</comment>
<keyword evidence="2" id="KW-1185">Reference proteome</keyword>
<evidence type="ECO:0000313" key="1">
    <source>
        <dbReference type="EMBL" id="MFH6981988.1"/>
    </source>
</evidence>
<dbReference type="EMBL" id="JBIPKE010000008">
    <property type="protein sequence ID" value="MFH6981988.1"/>
    <property type="molecule type" value="Genomic_DNA"/>
</dbReference>